<dbReference type="PANTHER" id="PTHR13026:SF0">
    <property type="entry name" value="RIBOSOMAL RNA PROCESSING 1B"/>
    <property type="match status" value="1"/>
</dbReference>
<evidence type="ECO:0000313" key="6">
    <source>
        <dbReference type="EMBL" id="THG12437.1"/>
    </source>
</evidence>
<proteinExistence type="inferred from homology"/>
<dbReference type="AlphaFoldDB" id="A0A4V3WNG2"/>
<evidence type="ECO:0000256" key="5">
    <source>
        <dbReference type="SAM" id="MobiDB-lite"/>
    </source>
</evidence>
<feature type="region of interest" description="Disordered" evidence="5">
    <location>
        <begin position="333"/>
        <end position="380"/>
    </location>
</feature>
<gene>
    <name evidence="6" type="ORF">TEA_002438</name>
</gene>
<feature type="compositionally biased region" description="Basic and acidic residues" evidence="5">
    <location>
        <begin position="355"/>
        <end position="364"/>
    </location>
</feature>
<feature type="region of interest" description="Disordered" evidence="5">
    <location>
        <begin position="501"/>
        <end position="535"/>
    </location>
</feature>
<dbReference type="InterPro" id="IPR010301">
    <property type="entry name" value="RRP1"/>
</dbReference>
<organism evidence="6 7">
    <name type="scientific">Camellia sinensis var. sinensis</name>
    <name type="common">China tea</name>
    <dbReference type="NCBI Taxonomy" id="542762"/>
    <lineage>
        <taxon>Eukaryota</taxon>
        <taxon>Viridiplantae</taxon>
        <taxon>Streptophyta</taxon>
        <taxon>Embryophyta</taxon>
        <taxon>Tracheophyta</taxon>
        <taxon>Spermatophyta</taxon>
        <taxon>Magnoliopsida</taxon>
        <taxon>eudicotyledons</taxon>
        <taxon>Gunneridae</taxon>
        <taxon>Pentapetalae</taxon>
        <taxon>asterids</taxon>
        <taxon>Ericales</taxon>
        <taxon>Theaceae</taxon>
        <taxon>Camellia</taxon>
    </lineage>
</organism>
<dbReference type="Pfam" id="PF05997">
    <property type="entry name" value="Nop52"/>
    <property type="match status" value="1"/>
</dbReference>
<dbReference type="GO" id="GO:0030688">
    <property type="term" value="C:preribosome, small subunit precursor"/>
    <property type="evidence" value="ECO:0007669"/>
    <property type="project" value="InterPro"/>
</dbReference>
<dbReference type="GO" id="GO:0005634">
    <property type="term" value="C:nucleus"/>
    <property type="evidence" value="ECO:0007669"/>
    <property type="project" value="UniProtKB-SubCell"/>
</dbReference>
<keyword evidence="4" id="KW-0539">Nucleus</keyword>
<evidence type="ECO:0000256" key="4">
    <source>
        <dbReference type="ARBA" id="ARBA00023242"/>
    </source>
</evidence>
<dbReference type="GO" id="GO:0006364">
    <property type="term" value="P:rRNA processing"/>
    <property type="evidence" value="ECO:0007669"/>
    <property type="project" value="UniProtKB-KW"/>
</dbReference>
<name>A0A4V3WNG2_CAMSN</name>
<reference evidence="6 7" key="1">
    <citation type="journal article" date="2018" name="Proc. Natl. Acad. Sci. U.S.A.">
        <title>Draft genome sequence of Camellia sinensis var. sinensis provides insights into the evolution of the tea genome and tea quality.</title>
        <authorList>
            <person name="Wei C."/>
            <person name="Yang H."/>
            <person name="Wang S."/>
            <person name="Zhao J."/>
            <person name="Liu C."/>
            <person name="Gao L."/>
            <person name="Xia E."/>
            <person name="Lu Y."/>
            <person name="Tai Y."/>
            <person name="She G."/>
            <person name="Sun J."/>
            <person name="Cao H."/>
            <person name="Tong W."/>
            <person name="Gao Q."/>
            <person name="Li Y."/>
            <person name="Deng W."/>
            <person name="Jiang X."/>
            <person name="Wang W."/>
            <person name="Chen Q."/>
            <person name="Zhang S."/>
            <person name="Li H."/>
            <person name="Wu J."/>
            <person name="Wang P."/>
            <person name="Li P."/>
            <person name="Shi C."/>
            <person name="Zheng F."/>
            <person name="Jian J."/>
            <person name="Huang B."/>
            <person name="Shan D."/>
            <person name="Shi M."/>
            <person name="Fang C."/>
            <person name="Yue Y."/>
            <person name="Li F."/>
            <person name="Li D."/>
            <person name="Wei S."/>
            <person name="Han B."/>
            <person name="Jiang C."/>
            <person name="Yin Y."/>
            <person name="Xia T."/>
            <person name="Zhang Z."/>
            <person name="Bennetzen J.L."/>
            <person name="Zhao S."/>
            <person name="Wan X."/>
        </authorList>
    </citation>
    <scope>NUCLEOTIDE SEQUENCE [LARGE SCALE GENOMIC DNA]</scope>
    <source>
        <strain evidence="7">cv. Shuchazao</strain>
        <tissue evidence="6">Leaf</tissue>
    </source>
</reference>
<accession>A0A4V3WNG2</accession>
<evidence type="ECO:0000256" key="3">
    <source>
        <dbReference type="ARBA" id="ARBA00022552"/>
    </source>
</evidence>
<feature type="region of interest" description="Disordered" evidence="5">
    <location>
        <begin position="450"/>
        <end position="474"/>
    </location>
</feature>
<comment type="caution">
    <text evidence="6">The sequence shown here is derived from an EMBL/GenBank/DDBJ whole genome shotgun (WGS) entry which is preliminary data.</text>
</comment>
<evidence type="ECO:0000256" key="2">
    <source>
        <dbReference type="ARBA" id="ARBA00006374"/>
    </source>
</evidence>
<keyword evidence="7" id="KW-1185">Reference proteome</keyword>
<dbReference type="PANTHER" id="PTHR13026">
    <property type="entry name" value="NNP-1 PROTEIN NOVEL NUCLEAR PROTEIN 1 NOP52"/>
    <property type="match status" value="1"/>
</dbReference>
<sequence length="572" mass="64000">MDDKATVAIGGGASLIRNLASCSKTTRDRALKLVLKTWLPSQKPNQVSDDDMKKLWKGLFYCVWHADKAPVQSDLIYRLSSLLLTLDLPLSLHYLSVFFLTMRREWTGIDSLRLDKFYLLIRRFIHSSFLLLKNNHCWDLEHSRRLMRVFEDKLFFADDKFLGNGVNYHIASIFLEELEGFLPIRSETLDVIFKPFLLVMSKCQDKVLLGKVKCNMFDELLKLGRSLLELKKLGAADSGDDRVVALGTIALTMGFSAKFYDLGSAPDCLQGNRKVLFGLHEVFLRLEKDLALSGIEISIPDVVVDGEDEVPKLIPIVTETELTASEVVLEPTEIASEDANGSASRPLKKKKKVKKASDRSNDKAMKKKKKNKGLSEQCPAEVEEGSAIIANGESFSNGTASDETNLIFNESVISNLQMQFEKVAAEIALDKDGLSSYDSPENTIKTIISKKRKRVRSKDGQDTRNQDPISEENAGCDAAAMSMEKSAKKVRFSMKNNLVWKPHNPLPPQSLRLPPSVTPRGSALKKGIPPGPIKEMLPLTKRVKQKKRKGRKGIKTISPAIKRLRKLQTLSI</sequence>
<evidence type="ECO:0000313" key="7">
    <source>
        <dbReference type="Proteomes" id="UP000306102"/>
    </source>
</evidence>
<comment type="similarity">
    <text evidence="2">Belongs to the RRP1 family.</text>
</comment>
<keyword evidence="3" id="KW-0698">rRNA processing</keyword>
<comment type="subcellular location">
    <subcellularLocation>
        <location evidence="1">Nucleus</location>
    </subcellularLocation>
</comment>
<dbReference type="Proteomes" id="UP000306102">
    <property type="component" value="Unassembled WGS sequence"/>
</dbReference>
<dbReference type="EMBL" id="SDRB02006551">
    <property type="protein sequence ID" value="THG12437.1"/>
    <property type="molecule type" value="Genomic_DNA"/>
</dbReference>
<evidence type="ECO:0000256" key="1">
    <source>
        <dbReference type="ARBA" id="ARBA00004123"/>
    </source>
</evidence>
<evidence type="ECO:0008006" key="8">
    <source>
        <dbReference type="Google" id="ProtNLM"/>
    </source>
</evidence>
<protein>
    <recommendedName>
        <fullName evidence="8">Ribosomal RNA processing protein 1 homolog</fullName>
    </recommendedName>
</protein>
<dbReference type="STRING" id="542762.A0A4V3WNG2"/>